<protein>
    <submittedName>
        <fullName evidence="1">Sulfotransferase</fullName>
    </submittedName>
</protein>
<organism evidence="1">
    <name type="scientific">Streptantibioticus silvisoli</name>
    <dbReference type="NCBI Taxonomy" id="2705255"/>
    <lineage>
        <taxon>Bacteria</taxon>
        <taxon>Bacillati</taxon>
        <taxon>Actinomycetota</taxon>
        <taxon>Actinomycetes</taxon>
        <taxon>Kitasatosporales</taxon>
        <taxon>Streptomycetaceae</taxon>
        <taxon>Streptantibioticus</taxon>
    </lineage>
</organism>
<evidence type="ECO:0000313" key="1">
    <source>
        <dbReference type="EMBL" id="MDI5971222.1"/>
    </source>
</evidence>
<dbReference type="RefSeq" id="WP_271316090.1">
    <property type="nucleotide sequence ID" value="NZ_JABXJJ020000021.1"/>
</dbReference>
<dbReference type="Gene3D" id="3.40.50.300">
    <property type="entry name" value="P-loop containing nucleotide triphosphate hydrolases"/>
    <property type="match status" value="1"/>
</dbReference>
<sequence>MTSRPLTFVVGTGRCGSTALSGVLRLHPDILSVNELFAALAPTALPEQPLDGAQFWSMLAEPRAFATRMIRCGVPLPEFLYPACAGRFSAEDGGIPAIALMTLPHLTDDPDALYDALAPRLAARPTGPVAGHYRALFDALAERCGGRAVVERSGYSLRSVPDLHRAFPEARFVHLFRNGPDCALSMSRHPGFRLIQLMRDAAGDGAEGLPAELARLAAGAEQDPRVLLELRQPVADFGGLWSDTVLEGLAHLDAVPAGLRTSLAYEDLVGDPRRELVRLAAHVGVDPLPQWLDAAARHLDGRRGGGANRLPAAERAALYASCAPGTKALAA</sequence>
<reference evidence="1" key="1">
    <citation type="submission" date="2023-05" db="EMBL/GenBank/DDBJ databases">
        <title>Streptantibioticus silvisoli sp. nov., acidotolerant actinomycetes 1 from pine litter.</title>
        <authorList>
            <person name="Swiecimska M."/>
            <person name="Golinska P."/>
            <person name="Sangal V."/>
            <person name="Wachnowicz B."/>
            <person name="Goodfellow M."/>
        </authorList>
    </citation>
    <scope>NUCLEOTIDE SEQUENCE</scope>
    <source>
        <strain evidence="1">SL13</strain>
    </source>
</reference>
<dbReference type="Pfam" id="PF13469">
    <property type="entry name" value="Sulfotransfer_3"/>
    <property type="match status" value="1"/>
</dbReference>
<proteinExistence type="predicted"/>
<name>A0AA90H6A6_9ACTN</name>
<dbReference type="SUPFAM" id="SSF52540">
    <property type="entry name" value="P-loop containing nucleoside triphosphate hydrolases"/>
    <property type="match status" value="1"/>
</dbReference>
<gene>
    <name evidence="1" type="ORF">POF50_018045</name>
</gene>
<accession>A0AA90H6A6</accession>
<dbReference type="AlphaFoldDB" id="A0AA90H6A6"/>
<comment type="caution">
    <text evidence="1">The sequence shown here is derived from an EMBL/GenBank/DDBJ whole genome shotgun (WGS) entry which is preliminary data.</text>
</comment>
<dbReference type="InterPro" id="IPR027417">
    <property type="entry name" value="P-loop_NTPase"/>
</dbReference>
<dbReference type="EMBL" id="JABXJJ020000021">
    <property type="protein sequence ID" value="MDI5971222.1"/>
    <property type="molecule type" value="Genomic_DNA"/>
</dbReference>